<reference evidence="6" key="1">
    <citation type="submission" date="2016-07" db="EMBL/GenBank/DDBJ databases">
        <title>Expression, enzymic activity and structural insight into buckwheat glutaredoxin.</title>
        <authorList>
            <person name="Zhang X."/>
            <person name="Wang Z."/>
            <person name="Wang H."/>
            <person name="Wang W."/>
            <person name="Li C."/>
            <person name="Li Y."/>
            <person name="Cui X."/>
        </authorList>
    </citation>
    <scope>NUCLEOTIDE SEQUENCE</scope>
</reference>
<dbReference type="SMR" id="A0A1W6I4R7"/>
<dbReference type="PDBsum" id="5GTX"/>
<dbReference type="PDB" id="5GTX">
    <property type="method" value="X-ray"/>
    <property type="resolution" value="2.28 A"/>
    <property type="chains" value="A/B=1-124"/>
</dbReference>
<dbReference type="GO" id="GO:0005737">
    <property type="term" value="C:cytoplasm"/>
    <property type="evidence" value="ECO:0007669"/>
    <property type="project" value="TreeGrafter"/>
</dbReference>
<sequence>MGSVLSSGQPTEEQLKMALQKAQQLVNSNPLVVFSKTYCGYCSRVKKLFDQLGARYQTIELDQESDGDAIQAALLQWTGQRTVPNVFIGGKHIGGCDSVMEKHRDGKLVPMLTECGAIAIESTA</sequence>
<dbReference type="PANTHER" id="PTHR45694">
    <property type="entry name" value="GLUTAREDOXIN 2"/>
    <property type="match status" value="1"/>
</dbReference>
<dbReference type="PRINTS" id="PR00160">
    <property type="entry name" value="GLUTAREDOXIN"/>
</dbReference>
<dbReference type="GO" id="GO:0034599">
    <property type="term" value="P:cellular response to oxidative stress"/>
    <property type="evidence" value="ECO:0007669"/>
    <property type="project" value="TreeGrafter"/>
</dbReference>
<keyword evidence="4" id="KW-0676">Redox-active center</keyword>
<dbReference type="Gene3D" id="3.40.30.10">
    <property type="entry name" value="Glutaredoxin"/>
    <property type="match status" value="1"/>
</dbReference>
<feature type="domain" description="Glutaredoxin" evidence="5">
    <location>
        <begin position="32"/>
        <end position="93"/>
    </location>
</feature>
<reference evidence="7 8" key="2">
    <citation type="journal article" date="2017" name="J. Inorg. Biochem.">
        <title>Structural insights into the binding of buckwheat glutaredoxin with GSH and regulation of its catalytic activity.</title>
        <authorList>
            <person name="Zhang X."/>
            <person name="Wang W."/>
            <person name="Li C."/>
            <person name="Zhao Y."/>
            <person name="Yuan H."/>
            <person name="Tan X."/>
            <person name="Wu L."/>
            <person name="Wang Z."/>
            <person name="Wang H."/>
        </authorList>
    </citation>
    <scope>X-RAY CRYSTALLOGRAPHY (2.05 ANGSTROMS) IN COMPLEX WITH GLUTATHIONE</scope>
</reference>
<dbReference type="PDB" id="5KQA">
    <property type="method" value="X-ray"/>
    <property type="resolution" value="2.05 A"/>
    <property type="chains" value="A=1-124"/>
</dbReference>
<evidence type="ECO:0000256" key="1">
    <source>
        <dbReference type="ARBA" id="ARBA00002549"/>
    </source>
</evidence>
<proteinExistence type="evidence at protein level"/>
<dbReference type="SUPFAM" id="SSF52833">
    <property type="entry name" value="Thioredoxin-like"/>
    <property type="match status" value="1"/>
</dbReference>
<evidence type="ECO:0000259" key="5">
    <source>
        <dbReference type="Pfam" id="PF00462"/>
    </source>
</evidence>
<dbReference type="CDD" id="cd03419">
    <property type="entry name" value="GRX_GRXh_1_2_like"/>
    <property type="match status" value="1"/>
</dbReference>
<comment type="function">
    <text evidence="1">Has a glutathione-disulfide oxidoreductase activity in the presence of NADPH and glutathione reductase. Reduces low molecular weight disulfides and proteins.</text>
</comment>
<dbReference type="GO" id="GO:0015038">
    <property type="term" value="F:glutathione disulfide oxidoreductase activity"/>
    <property type="evidence" value="ECO:0007669"/>
    <property type="project" value="TreeGrafter"/>
</dbReference>
<name>A0A1W6I4R7_FAGTA</name>
<comment type="similarity">
    <text evidence="2">Belongs to the glutaredoxin family. CPYC subfamily.</text>
</comment>
<dbReference type="FunFam" id="3.40.30.10:FF:000093">
    <property type="entry name" value="Glutaredoxin 2"/>
    <property type="match status" value="1"/>
</dbReference>
<evidence type="ECO:0007829" key="8">
    <source>
        <dbReference type="PDB" id="5KQA"/>
    </source>
</evidence>
<dbReference type="InterPro" id="IPR011899">
    <property type="entry name" value="Glutaredoxin_euk/vir"/>
</dbReference>
<feature type="binding site" evidence="8">
    <location>
        <position position="36"/>
    </location>
    <ligand>
        <name>glutathione</name>
        <dbReference type="ChEBI" id="CHEBI:57925"/>
    </ligand>
</feature>
<keyword evidence="3" id="KW-0249">Electron transport</keyword>
<feature type="binding site" evidence="8">
    <location>
        <position position="71"/>
    </location>
    <ligand>
        <name>glutathione</name>
        <dbReference type="ChEBI" id="CHEBI:57925"/>
    </ligand>
</feature>
<feature type="binding site" evidence="8">
    <location>
        <position position="96"/>
    </location>
    <ligand>
        <name>glutathione</name>
        <dbReference type="ChEBI" id="CHEBI:57925"/>
    </ligand>
</feature>
<dbReference type="AlphaFoldDB" id="A0A1W6I4R7"/>
<dbReference type="PROSITE" id="PS51354">
    <property type="entry name" value="GLUTAREDOXIN_2"/>
    <property type="match status" value="1"/>
</dbReference>
<dbReference type="PDBsum" id="5KQA"/>
<evidence type="ECO:0007829" key="7">
    <source>
        <dbReference type="PDB" id="5GTX"/>
    </source>
</evidence>
<evidence type="ECO:0000313" key="6">
    <source>
        <dbReference type="EMBL" id="ARM39057.1"/>
    </source>
</evidence>
<keyword evidence="7 8" id="KW-0002">3D-structure</keyword>
<dbReference type="PANTHER" id="PTHR45694:SF13">
    <property type="entry name" value="GLUTAREDOXIN-C1"/>
    <property type="match status" value="1"/>
</dbReference>
<dbReference type="EMBL" id="KX517761">
    <property type="protein sequence ID" value="ARM39057.1"/>
    <property type="molecule type" value="Genomic_DNA"/>
</dbReference>
<protein>
    <submittedName>
        <fullName evidence="6">Glutaredoxin</fullName>
    </submittedName>
</protein>
<dbReference type="InterPro" id="IPR002109">
    <property type="entry name" value="Glutaredoxin"/>
</dbReference>
<feature type="binding site" evidence="8">
    <location>
        <position position="97"/>
    </location>
    <ligand>
        <name>glutathione</name>
        <dbReference type="ChEBI" id="CHEBI:57925"/>
    </ligand>
</feature>
<dbReference type="Pfam" id="PF00462">
    <property type="entry name" value="Glutaredoxin"/>
    <property type="match status" value="1"/>
</dbReference>
<evidence type="ECO:0000256" key="3">
    <source>
        <dbReference type="ARBA" id="ARBA00022982"/>
    </source>
</evidence>
<evidence type="ECO:0000256" key="2">
    <source>
        <dbReference type="ARBA" id="ARBA00007190"/>
    </source>
</evidence>
<dbReference type="NCBIfam" id="TIGR02180">
    <property type="entry name" value="GRX_euk"/>
    <property type="match status" value="1"/>
</dbReference>
<organism evidence="6">
    <name type="scientific">Fagopyrum tataricum</name>
    <name type="common">Tartarian buckwheat</name>
    <name type="synonym">Polygonum tataricum</name>
    <dbReference type="NCBI Taxonomy" id="62330"/>
    <lineage>
        <taxon>Eukaryota</taxon>
        <taxon>Viridiplantae</taxon>
        <taxon>Streptophyta</taxon>
        <taxon>Embryophyta</taxon>
        <taxon>Tracheophyta</taxon>
        <taxon>Spermatophyta</taxon>
        <taxon>Magnoliopsida</taxon>
        <taxon>eudicotyledons</taxon>
        <taxon>Gunneridae</taxon>
        <taxon>Pentapetalae</taxon>
        <taxon>Caryophyllales</taxon>
        <taxon>Polygonaceae</taxon>
        <taxon>Polygonoideae</taxon>
        <taxon>Fagopyreae</taxon>
        <taxon>Fagopyrum</taxon>
    </lineage>
</organism>
<evidence type="ECO:0000256" key="4">
    <source>
        <dbReference type="ARBA" id="ARBA00023284"/>
    </source>
</evidence>
<dbReference type="InterPro" id="IPR014025">
    <property type="entry name" value="Glutaredoxin_subgr"/>
</dbReference>
<feature type="binding site" evidence="8">
    <location>
        <position position="83"/>
    </location>
    <ligand>
        <name>glutathione</name>
        <dbReference type="ChEBI" id="CHEBI:57925"/>
    </ligand>
</feature>
<dbReference type="InterPro" id="IPR036249">
    <property type="entry name" value="Thioredoxin-like_sf"/>
</dbReference>
<accession>A0A1W6I4R7</accession>
<keyword evidence="3" id="KW-0813">Transport</keyword>